<evidence type="ECO:0008006" key="3">
    <source>
        <dbReference type="Google" id="ProtNLM"/>
    </source>
</evidence>
<dbReference type="InterPro" id="IPR032675">
    <property type="entry name" value="LRR_dom_sf"/>
</dbReference>
<sequence>MPRNQTNACQLPATIMSITPRLPEEILRHIFYFATLTAPSLPLLSDPTESSPFECTSSEQEARALGLSTRRHLNATSRLFHSLVEEYVLENITLKSVESVDSFADFVSHEHIGRWVRTLKIAFATQWTGSTVRPAHAIGVARIIASCPRLVTYEVGLLSGAGGVATDVLAALAAHESLRAIGWTGEAYPSTADVRTLVEALPNLDTLYLRGCNPGARTGRSLPAPPTPVPANIPSLKSLTLRLAEIRGADTLPLLTTADLPSLTHLTLIGTFHFGGNVAINTAALRQFFEIHGPRLESLDIRDDERFAPVAPLVELLEKCTALREIVYPVSWTPPLCAMDKVETVGLRTVAPDLLMASFEAGQAGRAALEYLDSHLDMLIGGSFPKLKTIRFLDDEMIGGYSASQSIPPQVENYLSTFSQRCSKLGIKTVDSRGTLISF</sequence>
<dbReference type="Proteomes" id="UP000650582">
    <property type="component" value="Unassembled WGS sequence"/>
</dbReference>
<evidence type="ECO:0000313" key="1">
    <source>
        <dbReference type="EMBL" id="KAF8681167.1"/>
    </source>
</evidence>
<reference evidence="1" key="1">
    <citation type="submission" date="2020-09" db="EMBL/GenBank/DDBJ databases">
        <title>Comparative genome analyses of four rice-infecting Rhizoctonia solani isolates reveal extensive enrichment of homogalacturonan modification genes.</title>
        <authorList>
            <person name="Lee D.-Y."/>
            <person name="Jeon J."/>
            <person name="Kim K.-T."/>
            <person name="Cheong K."/>
            <person name="Song H."/>
            <person name="Choi G."/>
            <person name="Ko J."/>
            <person name="Opiyo S.O."/>
            <person name="Zuo S."/>
            <person name="Madhav S."/>
            <person name="Lee Y.-H."/>
            <person name="Wang G.-L."/>
        </authorList>
    </citation>
    <scope>NUCLEOTIDE SEQUENCE</scope>
    <source>
        <strain evidence="1">AG1-IA YN-7</strain>
    </source>
</reference>
<name>A0A8H7HBZ3_9AGAM</name>
<accession>A0A8H7HBZ3</accession>
<evidence type="ECO:0000313" key="2">
    <source>
        <dbReference type="Proteomes" id="UP000650582"/>
    </source>
</evidence>
<dbReference type="AlphaFoldDB" id="A0A8H7HBZ3"/>
<dbReference type="Gene3D" id="3.80.10.10">
    <property type="entry name" value="Ribonuclease Inhibitor"/>
    <property type="match status" value="1"/>
</dbReference>
<protein>
    <recommendedName>
        <fullName evidence="3">F-box domain-containing protein</fullName>
    </recommendedName>
</protein>
<organism evidence="1 2">
    <name type="scientific">Rhizoctonia solani</name>
    <dbReference type="NCBI Taxonomy" id="456999"/>
    <lineage>
        <taxon>Eukaryota</taxon>
        <taxon>Fungi</taxon>
        <taxon>Dikarya</taxon>
        <taxon>Basidiomycota</taxon>
        <taxon>Agaricomycotina</taxon>
        <taxon>Agaricomycetes</taxon>
        <taxon>Cantharellales</taxon>
        <taxon>Ceratobasidiaceae</taxon>
        <taxon>Rhizoctonia</taxon>
    </lineage>
</organism>
<gene>
    <name evidence="1" type="ORF">RHS04_03514</name>
</gene>
<comment type="caution">
    <text evidence="1">The sequence shown here is derived from an EMBL/GenBank/DDBJ whole genome shotgun (WGS) entry which is preliminary data.</text>
</comment>
<proteinExistence type="predicted"/>
<dbReference type="SUPFAM" id="SSF52047">
    <property type="entry name" value="RNI-like"/>
    <property type="match status" value="1"/>
</dbReference>
<dbReference type="EMBL" id="JACYCC010000036">
    <property type="protein sequence ID" value="KAF8681167.1"/>
    <property type="molecule type" value="Genomic_DNA"/>
</dbReference>